<organism evidence="1 2">
    <name type="scientific">Fictibacillus iocasae</name>
    <dbReference type="NCBI Taxonomy" id="2715437"/>
    <lineage>
        <taxon>Bacteria</taxon>
        <taxon>Bacillati</taxon>
        <taxon>Bacillota</taxon>
        <taxon>Bacilli</taxon>
        <taxon>Bacillales</taxon>
        <taxon>Fictibacillaceae</taxon>
        <taxon>Fictibacillus</taxon>
    </lineage>
</organism>
<feature type="non-terminal residue" evidence="1">
    <location>
        <position position="1"/>
    </location>
</feature>
<name>A0ABW2NPM1_9BACL</name>
<dbReference type="RefSeq" id="WP_379747566.1">
    <property type="nucleotide sequence ID" value="NZ_JBHTCP010000012.1"/>
</dbReference>
<reference evidence="2" key="1">
    <citation type="journal article" date="2019" name="Int. J. Syst. Evol. Microbiol.">
        <title>The Global Catalogue of Microorganisms (GCM) 10K type strain sequencing project: providing services to taxonomists for standard genome sequencing and annotation.</title>
        <authorList>
            <consortium name="The Broad Institute Genomics Platform"/>
            <consortium name="The Broad Institute Genome Sequencing Center for Infectious Disease"/>
            <person name="Wu L."/>
            <person name="Ma J."/>
        </authorList>
    </citation>
    <scope>NUCLEOTIDE SEQUENCE [LARGE SCALE GENOMIC DNA]</scope>
    <source>
        <strain evidence="2">NBRC 106396</strain>
    </source>
</reference>
<dbReference type="EMBL" id="JBHTCP010000012">
    <property type="protein sequence ID" value="MFC7371212.1"/>
    <property type="molecule type" value="Genomic_DNA"/>
</dbReference>
<sequence>KKPSKPSSLIKKSRNFPCEDSFGIFKQSNYEIDSSKKFICTAKFCLFFDMFSCRAIYLVARTQARTNEHTKTPSLKDGVE</sequence>
<keyword evidence="2" id="KW-1185">Reference proteome</keyword>
<dbReference type="Proteomes" id="UP001596549">
    <property type="component" value="Unassembled WGS sequence"/>
</dbReference>
<gene>
    <name evidence="1" type="ORF">ACFQPF_05945</name>
</gene>
<evidence type="ECO:0000313" key="1">
    <source>
        <dbReference type="EMBL" id="MFC7371212.1"/>
    </source>
</evidence>
<accession>A0ABW2NPM1</accession>
<proteinExistence type="predicted"/>
<protein>
    <recommendedName>
        <fullName evidence="3">Transposase</fullName>
    </recommendedName>
</protein>
<comment type="caution">
    <text evidence="1">The sequence shown here is derived from an EMBL/GenBank/DDBJ whole genome shotgun (WGS) entry which is preliminary data.</text>
</comment>
<evidence type="ECO:0008006" key="3">
    <source>
        <dbReference type="Google" id="ProtNLM"/>
    </source>
</evidence>
<evidence type="ECO:0000313" key="2">
    <source>
        <dbReference type="Proteomes" id="UP001596549"/>
    </source>
</evidence>